<dbReference type="SMART" id="SM00356">
    <property type="entry name" value="ZnF_C3H1"/>
    <property type="match status" value="2"/>
</dbReference>
<evidence type="ECO:0000313" key="4">
    <source>
        <dbReference type="EMBL" id="CEM18360.1"/>
    </source>
</evidence>
<gene>
    <name evidence="4" type="ORF">Vbra_16240</name>
</gene>
<organism evidence="4 5">
    <name type="scientific">Vitrella brassicaformis (strain CCMP3155)</name>
    <dbReference type="NCBI Taxonomy" id="1169540"/>
    <lineage>
        <taxon>Eukaryota</taxon>
        <taxon>Sar</taxon>
        <taxon>Alveolata</taxon>
        <taxon>Colpodellida</taxon>
        <taxon>Vitrellaceae</taxon>
        <taxon>Vitrella</taxon>
    </lineage>
</organism>
<feature type="compositionally biased region" description="Pro residues" evidence="2">
    <location>
        <begin position="128"/>
        <end position="140"/>
    </location>
</feature>
<proteinExistence type="predicted"/>
<dbReference type="PANTHER" id="PTHR38160:SF1">
    <property type="entry name" value="ZINC FINGER CCCH DOMAIN-CONTAINING PROTEIN 40"/>
    <property type="match status" value="1"/>
</dbReference>
<dbReference type="Proteomes" id="UP000041254">
    <property type="component" value="Unassembled WGS sequence"/>
</dbReference>
<keyword evidence="1" id="KW-0862">Zinc</keyword>
<dbReference type="InParanoid" id="A0A0G4FTX9"/>
<accession>A0A0G4FTX9</accession>
<keyword evidence="1" id="KW-0479">Metal-binding</keyword>
<dbReference type="EMBL" id="CDMY01000499">
    <property type="protein sequence ID" value="CEM18360.1"/>
    <property type="molecule type" value="Genomic_DNA"/>
</dbReference>
<feature type="zinc finger region" description="C3H1-type" evidence="1">
    <location>
        <begin position="36"/>
        <end position="61"/>
    </location>
</feature>
<keyword evidence="5" id="KW-1185">Reference proteome</keyword>
<feature type="zinc finger region" description="C3H1-type" evidence="1">
    <location>
        <begin position="69"/>
        <end position="95"/>
    </location>
</feature>
<feature type="compositionally biased region" description="Low complexity" evidence="2">
    <location>
        <begin position="111"/>
        <end position="127"/>
    </location>
</feature>
<dbReference type="Gene3D" id="3.30.1370.210">
    <property type="match status" value="1"/>
</dbReference>
<dbReference type="OrthoDB" id="410307at2759"/>
<name>A0A0G4FTX9_VITBC</name>
<feature type="domain" description="C3H1-type" evidence="3">
    <location>
        <begin position="36"/>
        <end position="61"/>
    </location>
</feature>
<evidence type="ECO:0000256" key="2">
    <source>
        <dbReference type="SAM" id="MobiDB-lite"/>
    </source>
</evidence>
<evidence type="ECO:0000313" key="5">
    <source>
        <dbReference type="Proteomes" id="UP000041254"/>
    </source>
</evidence>
<feature type="region of interest" description="Disordered" evidence="2">
    <location>
        <begin position="97"/>
        <end position="165"/>
    </location>
</feature>
<sequence>MSYSGGGYHGSYPVSGYYHHSLHHAQEKSKLSQKCWKTKFCKFFMEGRCNRENCTYAHSCEEMRVMPNLRKTKLCGQWLRGKCNDPLCKFAHGEWELNPNPLSGPPAGPEQQPNDQQQQQQQQHHSIPPAPSRPPPPPPRIVTAADYQHQQQQQQQQEGMEASHAQYQAGWRQRLGGGMDDLGRHQQPPHYHMMERDWEQTHIKRARGGDVTPMGLSSVMERGGVHHAIGMGGGDVGVGVDVGVGKGMGVVGSPHPREVSYYAELQDAWQDAGRPYAAYGEQDKGVQCE</sequence>
<evidence type="ECO:0000259" key="3">
    <source>
        <dbReference type="PROSITE" id="PS50103"/>
    </source>
</evidence>
<reference evidence="4 5" key="1">
    <citation type="submission" date="2014-11" db="EMBL/GenBank/DDBJ databases">
        <authorList>
            <person name="Zhu J."/>
            <person name="Qi W."/>
            <person name="Song R."/>
        </authorList>
    </citation>
    <scope>NUCLEOTIDE SEQUENCE [LARGE SCALE GENOMIC DNA]</scope>
</reference>
<dbReference type="PANTHER" id="PTHR38160">
    <property type="entry name" value="ZINC FINGER CCCH DOMAIN-CONTAINING PROTEIN 40"/>
    <property type="match status" value="1"/>
</dbReference>
<feature type="compositionally biased region" description="Low complexity" evidence="2">
    <location>
        <begin position="148"/>
        <end position="157"/>
    </location>
</feature>
<dbReference type="PROSITE" id="PS50103">
    <property type="entry name" value="ZF_C3H1"/>
    <property type="match status" value="2"/>
</dbReference>
<protein>
    <recommendedName>
        <fullName evidence="3">C3H1-type domain-containing protein</fullName>
    </recommendedName>
</protein>
<dbReference type="AlphaFoldDB" id="A0A0G4FTX9"/>
<dbReference type="GO" id="GO:0008270">
    <property type="term" value="F:zinc ion binding"/>
    <property type="evidence" value="ECO:0007669"/>
    <property type="project" value="UniProtKB-KW"/>
</dbReference>
<evidence type="ECO:0000256" key="1">
    <source>
        <dbReference type="PROSITE-ProRule" id="PRU00723"/>
    </source>
</evidence>
<keyword evidence="1" id="KW-0863">Zinc-finger</keyword>
<feature type="domain" description="C3H1-type" evidence="3">
    <location>
        <begin position="69"/>
        <end position="95"/>
    </location>
</feature>
<dbReference type="VEuPathDB" id="CryptoDB:Vbra_16240"/>
<dbReference type="InterPro" id="IPR000571">
    <property type="entry name" value="Znf_CCCH"/>
</dbReference>
<dbReference type="InterPro" id="IPR045868">
    <property type="entry name" value="Znf_C3H13/40"/>
</dbReference>